<sequence length="71" mass="7492">MGETMFKRHIIPAIAGIVSTVIVFPIAGYFIGILPLGDMVKGALILVVAIGIGIAVNNFLSKRAQARIVSK</sequence>
<dbReference type="AlphaFoldDB" id="A0A231V018"/>
<reference evidence="3" key="1">
    <citation type="journal article" date="2017" name="Int. J. Syst. Evol. Microbiol.">
        <title>Notoacmeibacter marinus gen. nov., sp. nov., isolated from the gut of a limpet and proposal of Notoacmeibacteraceae fam. nov. in the order Rhizobiales of the class Alphaproteobacteria.</title>
        <authorList>
            <person name="Huang Z."/>
            <person name="Guo F."/>
            <person name="Lai Q."/>
        </authorList>
    </citation>
    <scope>NUCLEOTIDE SEQUENCE [LARGE SCALE GENOMIC DNA]</scope>
    <source>
        <strain evidence="3">XMTR2A4</strain>
    </source>
</reference>
<accession>A0A231V018</accession>
<organism evidence="2 3">
    <name type="scientific">Notoacmeibacter marinus</name>
    <dbReference type="NCBI Taxonomy" id="1876515"/>
    <lineage>
        <taxon>Bacteria</taxon>
        <taxon>Pseudomonadati</taxon>
        <taxon>Pseudomonadota</taxon>
        <taxon>Alphaproteobacteria</taxon>
        <taxon>Hyphomicrobiales</taxon>
        <taxon>Notoacmeibacteraceae</taxon>
        <taxon>Notoacmeibacter</taxon>
    </lineage>
</organism>
<name>A0A231V018_9HYPH</name>
<comment type="caution">
    <text evidence="2">The sequence shown here is derived from an EMBL/GenBank/DDBJ whole genome shotgun (WGS) entry which is preliminary data.</text>
</comment>
<keyword evidence="1" id="KW-0472">Membrane</keyword>
<dbReference type="EMBL" id="NBYO01000001">
    <property type="protein sequence ID" value="OXT01447.1"/>
    <property type="molecule type" value="Genomic_DNA"/>
</dbReference>
<gene>
    <name evidence="2" type="ORF">B7H23_00195</name>
</gene>
<evidence type="ECO:0000313" key="3">
    <source>
        <dbReference type="Proteomes" id="UP000215405"/>
    </source>
</evidence>
<keyword evidence="1" id="KW-0812">Transmembrane</keyword>
<keyword evidence="1" id="KW-1133">Transmembrane helix</keyword>
<feature type="transmembrane region" description="Helical" evidence="1">
    <location>
        <begin position="42"/>
        <end position="60"/>
    </location>
</feature>
<dbReference type="RefSeq" id="WP_094075419.1">
    <property type="nucleotide sequence ID" value="NZ_NBYO01000001.1"/>
</dbReference>
<feature type="transmembrane region" description="Helical" evidence="1">
    <location>
        <begin position="12"/>
        <end position="36"/>
    </location>
</feature>
<protein>
    <submittedName>
        <fullName evidence="2">Uncharacterized protein</fullName>
    </submittedName>
</protein>
<evidence type="ECO:0000313" key="2">
    <source>
        <dbReference type="EMBL" id="OXT01447.1"/>
    </source>
</evidence>
<proteinExistence type="predicted"/>
<dbReference type="Proteomes" id="UP000215405">
    <property type="component" value="Unassembled WGS sequence"/>
</dbReference>
<keyword evidence="3" id="KW-1185">Reference proteome</keyword>
<evidence type="ECO:0000256" key="1">
    <source>
        <dbReference type="SAM" id="Phobius"/>
    </source>
</evidence>